<protein>
    <submittedName>
        <fullName evidence="2">Uncharacterized protein</fullName>
    </submittedName>
</protein>
<evidence type="ECO:0000313" key="2">
    <source>
        <dbReference type="EMBL" id="NJP13820.1"/>
    </source>
</evidence>
<keyword evidence="3" id="KW-1185">Reference proteome</keyword>
<organism evidence="2 3">
    <name type="scientific">Streptomyces thermoviolaceus subsp. thermoviolaceus</name>
    <dbReference type="NCBI Taxonomy" id="66860"/>
    <lineage>
        <taxon>Bacteria</taxon>
        <taxon>Bacillati</taxon>
        <taxon>Actinomycetota</taxon>
        <taxon>Actinomycetes</taxon>
        <taxon>Kitasatosporales</taxon>
        <taxon>Streptomycetaceae</taxon>
        <taxon>Streptomyces</taxon>
    </lineage>
</organism>
<gene>
    <name evidence="2" type="ORF">HCJ95_05800</name>
</gene>
<dbReference type="EMBL" id="JAATEL010000004">
    <property type="protein sequence ID" value="NJP13820.1"/>
    <property type="molecule type" value="Genomic_DNA"/>
</dbReference>
<dbReference type="RefSeq" id="WP_168131100.1">
    <property type="nucleotide sequence ID" value="NZ_BMVZ01000002.1"/>
</dbReference>
<evidence type="ECO:0000256" key="1">
    <source>
        <dbReference type="SAM" id="MobiDB-lite"/>
    </source>
</evidence>
<dbReference type="Proteomes" id="UP000635996">
    <property type="component" value="Unassembled WGS sequence"/>
</dbReference>
<reference evidence="2 3" key="1">
    <citation type="submission" date="2020-03" db="EMBL/GenBank/DDBJ databases">
        <title>WGS of actinomycetes isolated from Thailand.</title>
        <authorList>
            <person name="Thawai C."/>
        </authorList>
    </citation>
    <scope>NUCLEOTIDE SEQUENCE [LARGE SCALE GENOMIC DNA]</scope>
    <source>
        <strain evidence="2 3">NBRC 13905</strain>
    </source>
</reference>
<feature type="compositionally biased region" description="Polar residues" evidence="1">
    <location>
        <begin position="1"/>
        <end position="10"/>
    </location>
</feature>
<comment type="caution">
    <text evidence="2">The sequence shown here is derived from an EMBL/GenBank/DDBJ whole genome shotgun (WGS) entry which is preliminary data.</text>
</comment>
<accession>A0ABX0YS50</accession>
<proteinExistence type="predicted"/>
<evidence type="ECO:0000313" key="3">
    <source>
        <dbReference type="Proteomes" id="UP000635996"/>
    </source>
</evidence>
<feature type="region of interest" description="Disordered" evidence="1">
    <location>
        <begin position="1"/>
        <end position="53"/>
    </location>
</feature>
<name>A0ABX0YS50_STRTL</name>
<sequence length="53" mass="5551">MSDASTSQTPLPAEAQDAPGRGKHRGPRSSRDGNTPPSGRHRKPVQETETAAA</sequence>